<evidence type="ECO:0000313" key="2">
    <source>
        <dbReference type="Proteomes" id="UP001454036"/>
    </source>
</evidence>
<keyword evidence="2" id="KW-1185">Reference proteome</keyword>
<sequence>MLCNKLEFHEGLSYASLLFAFYEIALPPNGEDPGYHLSVLQQTRCALCGCVCCMLGGLVAFIANNLGAQGMYLREYMYLRQLARESPEARHLNQAIRRKETGKTSKTGFPRQI</sequence>
<organism evidence="1 2">
    <name type="scientific">Lithospermum erythrorhizon</name>
    <name type="common">Purple gromwell</name>
    <name type="synonym">Lithospermum officinale var. erythrorhizon</name>
    <dbReference type="NCBI Taxonomy" id="34254"/>
    <lineage>
        <taxon>Eukaryota</taxon>
        <taxon>Viridiplantae</taxon>
        <taxon>Streptophyta</taxon>
        <taxon>Embryophyta</taxon>
        <taxon>Tracheophyta</taxon>
        <taxon>Spermatophyta</taxon>
        <taxon>Magnoliopsida</taxon>
        <taxon>eudicotyledons</taxon>
        <taxon>Gunneridae</taxon>
        <taxon>Pentapetalae</taxon>
        <taxon>asterids</taxon>
        <taxon>lamiids</taxon>
        <taxon>Boraginales</taxon>
        <taxon>Boraginaceae</taxon>
        <taxon>Boraginoideae</taxon>
        <taxon>Lithospermeae</taxon>
        <taxon>Lithospermum</taxon>
    </lineage>
</organism>
<dbReference type="AlphaFoldDB" id="A0AAV3RDK5"/>
<comment type="caution">
    <text evidence="1">The sequence shown here is derived from an EMBL/GenBank/DDBJ whole genome shotgun (WGS) entry which is preliminary data.</text>
</comment>
<dbReference type="EMBL" id="BAABME010008125">
    <property type="protein sequence ID" value="GAA0172437.1"/>
    <property type="molecule type" value="Genomic_DNA"/>
</dbReference>
<reference evidence="1 2" key="1">
    <citation type="submission" date="2024-01" db="EMBL/GenBank/DDBJ databases">
        <title>The complete chloroplast genome sequence of Lithospermum erythrorhizon: insights into the phylogenetic relationship among Boraginaceae species and the maternal lineages of purple gromwells.</title>
        <authorList>
            <person name="Okada T."/>
            <person name="Watanabe K."/>
        </authorList>
    </citation>
    <scope>NUCLEOTIDE SEQUENCE [LARGE SCALE GENOMIC DNA]</scope>
</reference>
<evidence type="ECO:0000313" key="1">
    <source>
        <dbReference type="EMBL" id="GAA0172437.1"/>
    </source>
</evidence>
<gene>
    <name evidence="1" type="ORF">LIER_26264</name>
</gene>
<dbReference type="Proteomes" id="UP001454036">
    <property type="component" value="Unassembled WGS sequence"/>
</dbReference>
<accession>A0AAV3RDK5</accession>
<name>A0AAV3RDK5_LITER</name>
<proteinExistence type="predicted"/>
<protein>
    <submittedName>
        <fullName evidence="1">Uncharacterized protein</fullName>
    </submittedName>
</protein>